<reference evidence="2" key="1">
    <citation type="journal article" date="2019" name="Int. J. Syst. Evol. Microbiol.">
        <title>The Global Catalogue of Microorganisms (GCM) 10K type strain sequencing project: providing services to taxonomists for standard genome sequencing and annotation.</title>
        <authorList>
            <consortium name="The Broad Institute Genomics Platform"/>
            <consortium name="The Broad Institute Genome Sequencing Center for Infectious Disease"/>
            <person name="Wu L."/>
            <person name="Ma J."/>
        </authorList>
    </citation>
    <scope>NUCLEOTIDE SEQUENCE [LARGE SCALE GENOMIC DNA]</scope>
    <source>
        <strain evidence="2">CGMCC 1.16275</strain>
    </source>
</reference>
<dbReference type="EMBL" id="JBHTCM010000010">
    <property type="protein sequence ID" value="MFC7333644.1"/>
    <property type="molecule type" value="Genomic_DNA"/>
</dbReference>
<protein>
    <submittedName>
        <fullName evidence="1">DUF934 domain-containing protein</fullName>
    </submittedName>
</protein>
<keyword evidence="2" id="KW-1185">Reference proteome</keyword>
<dbReference type="InterPro" id="IPR008318">
    <property type="entry name" value="UCP030820"/>
</dbReference>
<dbReference type="RefSeq" id="WP_377358852.1">
    <property type="nucleotide sequence ID" value="NZ_JBHTCM010000010.1"/>
</dbReference>
<comment type="caution">
    <text evidence="1">The sequence shown here is derived from an EMBL/GenBank/DDBJ whole genome shotgun (WGS) entry which is preliminary data.</text>
</comment>
<proteinExistence type="predicted"/>
<organism evidence="1 2">
    <name type="scientific">Rhodocista pekingensis</name>
    <dbReference type="NCBI Taxonomy" id="201185"/>
    <lineage>
        <taxon>Bacteria</taxon>
        <taxon>Pseudomonadati</taxon>
        <taxon>Pseudomonadota</taxon>
        <taxon>Alphaproteobacteria</taxon>
        <taxon>Rhodospirillales</taxon>
        <taxon>Azospirillaceae</taxon>
        <taxon>Rhodocista</taxon>
    </lineage>
</organism>
<dbReference type="Pfam" id="PF06073">
    <property type="entry name" value="DUF934"/>
    <property type="match status" value="1"/>
</dbReference>
<evidence type="ECO:0000313" key="2">
    <source>
        <dbReference type="Proteomes" id="UP001596456"/>
    </source>
</evidence>
<gene>
    <name evidence="1" type="ORF">ACFQPS_10760</name>
</gene>
<accession>A0ABW2KUD2</accession>
<sequence>MALLENGRPVPDRWTFVPDTAPLPADGPVIVTLSRLRREADGLRRRPLGVRLTSAELAPEVADFLDRVSLVAVEFPKFRDGRGFSTARDLRERYGFRGEIRAVGHTLPDQYRFLLRCGFDRVEIPDDRDPAAWAAALEGIGIAYQPALDAAAPVSLLRRRLAGGGA</sequence>
<name>A0ABW2KUD2_9PROT</name>
<dbReference type="Proteomes" id="UP001596456">
    <property type="component" value="Unassembled WGS sequence"/>
</dbReference>
<evidence type="ECO:0000313" key="1">
    <source>
        <dbReference type="EMBL" id="MFC7333644.1"/>
    </source>
</evidence>
<dbReference type="PIRSF" id="PIRSF030820">
    <property type="entry name" value="UCP030820"/>
    <property type="match status" value="1"/>
</dbReference>